<accession>A0A2T5K0B0</accession>
<keyword evidence="2" id="KW-1185">Reference proteome</keyword>
<gene>
    <name evidence="1" type="ORF">C8J28_1131</name>
</gene>
<evidence type="ECO:0000313" key="2">
    <source>
        <dbReference type="Proteomes" id="UP000244060"/>
    </source>
</evidence>
<organism evidence="1 2">
    <name type="scientific">Cereibacter azotoformans</name>
    <dbReference type="NCBI Taxonomy" id="43057"/>
    <lineage>
        <taxon>Bacteria</taxon>
        <taxon>Pseudomonadati</taxon>
        <taxon>Pseudomonadota</taxon>
        <taxon>Alphaproteobacteria</taxon>
        <taxon>Rhodobacterales</taxon>
        <taxon>Paracoccaceae</taxon>
        <taxon>Cereibacter</taxon>
    </lineage>
</organism>
<evidence type="ECO:0000313" key="1">
    <source>
        <dbReference type="EMBL" id="PTR15854.1"/>
    </source>
</evidence>
<sequence>MACLARRKGRPSFPLFRPDAWAWQMPAGGGWGLPILGLVTVGLGILHSARGAEAAHPAPTPAIADS</sequence>
<name>A0A2T5K0B0_9RHOB</name>
<protein>
    <submittedName>
        <fullName evidence="1">Uncharacterized protein</fullName>
    </submittedName>
</protein>
<reference evidence="1 2" key="1">
    <citation type="submission" date="2018-04" db="EMBL/GenBank/DDBJ databases">
        <title>Genomic Encyclopedia of Type Strains, Phase III (KMG-III): the genomes of soil and plant-associated and newly described type strains.</title>
        <authorList>
            <person name="Whitman W."/>
        </authorList>
    </citation>
    <scope>NUCLEOTIDE SEQUENCE [LARGE SCALE GENOMIC DNA]</scope>
    <source>
        <strain evidence="1 2">KA25</strain>
    </source>
</reference>
<comment type="caution">
    <text evidence="1">The sequence shown here is derived from an EMBL/GenBank/DDBJ whole genome shotgun (WGS) entry which is preliminary data.</text>
</comment>
<dbReference type="AlphaFoldDB" id="A0A2T5K0B0"/>
<dbReference type="Proteomes" id="UP000244060">
    <property type="component" value="Unassembled WGS sequence"/>
</dbReference>
<proteinExistence type="predicted"/>
<dbReference type="EMBL" id="QAOT01000013">
    <property type="protein sequence ID" value="PTR15854.1"/>
    <property type="molecule type" value="Genomic_DNA"/>
</dbReference>